<feature type="transmembrane region" description="Helical" evidence="1">
    <location>
        <begin position="76"/>
        <end position="98"/>
    </location>
</feature>
<protein>
    <submittedName>
        <fullName evidence="2">(Mediterranean fruit fly) hypothetical protein</fullName>
    </submittedName>
</protein>
<evidence type="ECO:0000313" key="3">
    <source>
        <dbReference type="Proteomes" id="UP000606786"/>
    </source>
</evidence>
<keyword evidence="1" id="KW-1133">Transmembrane helix</keyword>
<sequence length="105" mass="11963">MSAYNSVHTHAYSRHDIVTHESANKILNSLFVGVEPVGCRQQILSKQSWPTTTLLQIACFLILLHIPLYVSQYHMVLFENVFPCFVLLIVAFVQFYCVRAGGFDD</sequence>
<dbReference type="EMBL" id="CAJHJT010000043">
    <property type="protein sequence ID" value="CAD7006739.1"/>
    <property type="molecule type" value="Genomic_DNA"/>
</dbReference>
<feature type="transmembrane region" description="Helical" evidence="1">
    <location>
        <begin position="49"/>
        <end position="70"/>
    </location>
</feature>
<keyword evidence="1" id="KW-0812">Transmembrane</keyword>
<dbReference type="AlphaFoldDB" id="A0A811V5M6"/>
<evidence type="ECO:0000256" key="1">
    <source>
        <dbReference type="SAM" id="Phobius"/>
    </source>
</evidence>
<dbReference type="Proteomes" id="UP000606786">
    <property type="component" value="Unassembled WGS sequence"/>
</dbReference>
<gene>
    <name evidence="2" type="ORF">CCAP1982_LOCUS15038</name>
</gene>
<keyword evidence="1" id="KW-0472">Membrane</keyword>
<comment type="caution">
    <text evidence="2">The sequence shown here is derived from an EMBL/GenBank/DDBJ whole genome shotgun (WGS) entry which is preliminary data.</text>
</comment>
<name>A0A811V5M6_CERCA</name>
<accession>A0A811V5M6</accession>
<proteinExistence type="predicted"/>
<keyword evidence="3" id="KW-1185">Reference proteome</keyword>
<evidence type="ECO:0000313" key="2">
    <source>
        <dbReference type="EMBL" id="CAD7006739.1"/>
    </source>
</evidence>
<organism evidence="2 3">
    <name type="scientific">Ceratitis capitata</name>
    <name type="common">Mediterranean fruit fly</name>
    <name type="synonym">Tephritis capitata</name>
    <dbReference type="NCBI Taxonomy" id="7213"/>
    <lineage>
        <taxon>Eukaryota</taxon>
        <taxon>Metazoa</taxon>
        <taxon>Ecdysozoa</taxon>
        <taxon>Arthropoda</taxon>
        <taxon>Hexapoda</taxon>
        <taxon>Insecta</taxon>
        <taxon>Pterygota</taxon>
        <taxon>Neoptera</taxon>
        <taxon>Endopterygota</taxon>
        <taxon>Diptera</taxon>
        <taxon>Brachycera</taxon>
        <taxon>Muscomorpha</taxon>
        <taxon>Tephritoidea</taxon>
        <taxon>Tephritidae</taxon>
        <taxon>Ceratitis</taxon>
        <taxon>Ceratitis</taxon>
    </lineage>
</organism>
<reference evidence="2" key="1">
    <citation type="submission" date="2020-11" db="EMBL/GenBank/DDBJ databases">
        <authorList>
            <person name="Whitehead M."/>
        </authorList>
    </citation>
    <scope>NUCLEOTIDE SEQUENCE</scope>
    <source>
        <strain evidence="2">EGII</strain>
    </source>
</reference>